<evidence type="ECO:0000313" key="2">
    <source>
        <dbReference type="Proteomes" id="UP001597520"/>
    </source>
</evidence>
<dbReference type="EMBL" id="JBHUML010000005">
    <property type="protein sequence ID" value="MFD2706814.1"/>
    <property type="molecule type" value="Genomic_DNA"/>
</dbReference>
<name>A0ABW5T604_9BACI</name>
<sequence length="74" mass="8543">MEDVIFLIKDLRNAVAHNSVIFDCRFKKADPPSKVTEYLQTQTTISNITFNHIVDYFIILVVLLRKVGVTRTEC</sequence>
<gene>
    <name evidence="1" type="ORF">ACFSUB_15230</name>
</gene>
<dbReference type="RefSeq" id="WP_380714112.1">
    <property type="nucleotide sequence ID" value="NZ_JBHUML010000005.1"/>
</dbReference>
<evidence type="ECO:0008006" key="3">
    <source>
        <dbReference type="Google" id="ProtNLM"/>
    </source>
</evidence>
<proteinExistence type="predicted"/>
<keyword evidence="2" id="KW-1185">Reference proteome</keyword>
<organism evidence="1 2">
    <name type="scientific">Salibacterium lacus</name>
    <dbReference type="NCBI Taxonomy" id="1898109"/>
    <lineage>
        <taxon>Bacteria</taxon>
        <taxon>Bacillati</taxon>
        <taxon>Bacillota</taxon>
        <taxon>Bacilli</taxon>
        <taxon>Bacillales</taxon>
        <taxon>Bacillaceae</taxon>
    </lineage>
</organism>
<evidence type="ECO:0000313" key="1">
    <source>
        <dbReference type="EMBL" id="MFD2706814.1"/>
    </source>
</evidence>
<dbReference type="Proteomes" id="UP001597520">
    <property type="component" value="Unassembled WGS sequence"/>
</dbReference>
<accession>A0ABW5T604</accession>
<reference evidence="2" key="1">
    <citation type="journal article" date="2019" name="Int. J. Syst. Evol. Microbiol.">
        <title>The Global Catalogue of Microorganisms (GCM) 10K type strain sequencing project: providing services to taxonomists for standard genome sequencing and annotation.</title>
        <authorList>
            <consortium name="The Broad Institute Genomics Platform"/>
            <consortium name="The Broad Institute Genome Sequencing Center for Infectious Disease"/>
            <person name="Wu L."/>
            <person name="Ma J."/>
        </authorList>
    </citation>
    <scope>NUCLEOTIDE SEQUENCE [LARGE SCALE GENOMIC DNA]</scope>
    <source>
        <strain evidence="2">KCTC 33792</strain>
    </source>
</reference>
<protein>
    <recommendedName>
        <fullName evidence="3">Abi-like protein</fullName>
    </recommendedName>
</protein>
<comment type="caution">
    <text evidence="1">The sequence shown here is derived from an EMBL/GenBank/DDBJ whole genome shotgun (WGS) entry which is preliminary data.</text>
</comment>